<dbReference type="EMBL" id="UINC01079775">
    <property type="protein sequence ID" value="SVC22110.1"/>
    <property type="molecule type" value="Genomic_DNA"/>
</dbReference>
<sequence>MQQDKKKLIYSSNLVQQAVFELIATFKKNNFPYNKKKEHLLDLIFISRILHAMIDNQYQRPNYLRPNLKLIHQALLKQLKSDGEFDQLWKDINNLERVLN</sequence>
<evidence type="ECO:0000313" key="1">
    <source>
        <dbReference type="EMBL" id="SVC22110.1"/>
    </source>
</evidence>
<protein>
    <submittedName>
        <fullName evidence="1">Uncharacterized protein</fullName>
    </submittedName>
</protein>
<accession>A0A382KCB3</accession>
<proteinExistence type="predicted"/>
<gene>
    <name evidence="1" type="ORF">METZ01_LOCUS274964</name>
</gene>
<dbReference type="AlphaFoldDB" id="A0A382KCB3"/>
<organism evidence="1">
    <name type="scientific">marine metagenome</name>
    <dbReference type="NCBI Taxonomy" id="408172"/>
    <lineage>
        <taxon>unclassified sequences</taxon>
        <taxon>metagenomes</taxon>
        <taxon>ecological metagenomes</taxon>
    </lineage>
</organism>
<reference evidence="1" key="1">
    <citation type="submission" date="2018-05" db="EMBL/GenBank/DDBJ databases">
        <authorList>
            <person name="Lanie J.A."/>
            <person name="Ng W.-L."/>
            <person name="Kazmierczak K.M."/>
            <person name="Andrzejewski T.M."/>
            <person name="Davidsen T.M."/>
            <person name="Wayne K.J."/>
            <person name="Tettelin H."/>
            <person name="Glass J.I."/>
            <person name="Rusch D."/>
            <person name="Podicherti R."/>
            <person name="Tsui H.-C.T."/>
            <person name="Winkler M.E."/>
        </authorList>
    </citation>
    <scope>NUCLEOTIDE SEQUENCE</scope>
</reference>
<name>A0A382KCB3_9ZZZZ</name>